<dbReference type="EMBL" id="BCMM01000061">
    <property type="protein sequence ID" value="GAQ67592.1"/>
    <property type="molecule type" value="Genomic_DNA"/>
</dbReference>
<organism evidence="2 3">
    <name type="scientific">Streptomyces scabiei</name>
    <dbReference type="NCBI Taxonomy" id="1930"/>
    <lineage>
        <taxon>Bacteria</taxon>
        <taxon>Bacillati</taxon>
        <taxon>Actinomycetota</taxon>
        <taxon>Actinomycetes</taxon>
        <taxon>Kitasatosporales</taxon>
        <taxon>Streptomycetaceae</taxon>
        <taxon>Streptomyces</taxon>
    </lineage>
</organism>
<keyword evidence="1" id="KW-1133">Transmembrane helix</keyword>
<sequence>MWRSFVPLTGTLPGERHCGLFGNSGENSATPCADNLLVSHHAPLHQQDGVEGGCGHRRQSLCRTVADPCYPATRKTLSNTVIPSRSPILAPLTALTAGAVLGVLGPLLESAGSPMGHVAHLVLSAGWTWAALAFCVGLTGRSRTGSAVLAPACLSVGVITYYAAKLQRGEFREFVALDDPSQGTHIYWAGFASKIIFWCLAAVALGAPLGLAGSAARESEYRSLVFRILIPLVAVVEMVMRLRTEAPLQGRVAYATWSVTLLAAVSVIAALVVRAIITNGVRGRKQRAAGTPGR</sequence>
<dbReference type="AlphaFoldDB" id="A0A100JXQ4"/>
<reference evidence="3" key="1">
    <citation type="submission" date="2015-11" db="EMBL/GenBank/DDBJ databases">
        <authorList>
            <consortium name="Cross-ministerial Strategic Innovation Promotion Program (SIP) consortium"/>
            <person name="Tomihama T."/>
            <person name="Ikenaga M."/>
            <person name="Sakai M."/>
            <person name="Okubo T."/>
            <person name="Ikeda S."/>
        </authorList>
    </citation>
    <scope>NUCLEOTIDE SEQUENCE [LARGE SCALE GENOMIC DNA]</scope>
    <source>
        <strain evidence="3">S58</strain>
    </source>
</reference>
<accession>A0A100JXQ4</accession>
<gene>
    <name evidence="2" type="ORF">SsS58_08048</name>
</gene>
<evidence type="ECO:0000256" key="1">
    <source>
        <dbReference type="SAM" id="Phobius"/>
    </source>
</evidence>
<feature type="transmembrane region" description="Helical" evidence="1">
    <location>
        <begin position="254"/>
        <end position="277"/>
    </location>
</feature>
<feature type="transmembrane region" description="Helical" evidence="1">
    <location>
        <begin position="88"/>
        <end position="108"/>
    </location>
</feature>
<keyword evidence="1" id="KW-0812">Transmembrane</keyword>
<name>A0A100JXQ4_STRSC</name>
<reference evidence="3" key="3">
    <citation type="submission" date="2016-02" db="EMBL/GenBank/DDBJ databases">
        <title>Draft genome of pathogenic Streptomyces sp. in Japan.</title>
        <authorList>
            <person name="Tomihama T."/>
            <person name="Ikenaga M."/>
            <person name="Sakai M."/>
            <person name="Okubo T."/>
            <person name="Ikeda S."/>
        </authorList>
    </citation>
    <scope>NUCLEOTIDE SEQUENCE [LARGE SCALE GENOMIC DNA]</scope>
    <source>
        <strain evidence="3">S58</strain>
    </source>
</reference>
<comment type="caution">
    <text evidence="2">The sequence shown here is derived from an EMBL/GenBank/DDBJ whole genome shotgun (WGS) entry which is preliminary data.</text>
</comment>
<feature type="transmembrane region" description="Helical" evidence="1">
    <location>
        <begin position="224"/>
        <end position="242"/>
    </location>
</feature>
<evidence type="ECO:0000313" key="3">
    <source>
        <dbReference type="Proteomes" id="UP000067448"/>
    </source>
</evidence>
<feature type="transmembrane region" description="Helical" evidence="1">
    <location>
        <begin position="147"/>
        <end position="164"/>
    </location>
</feature>
<keyword evidence="1" id="KW-0472">Membrane</keyword>
<feature type="transmembrane region" description="Helical" evidence="1">
    <location>
        <begin position="186"/>
        <end position="212"/>
    </location>
</feature>
<dbReference type="Proteomes" id="UP000067448">
    <property type="component" value="Unassembled WGS sequence"/>
</dbReference>
<feature type="transmembrane region" description="Helical" evidence="1">
    <location>
        <begin position="120"/>
        <end position="140"/>
    </location>
</feature>
<proteinExistence type="predicted"/>
<protein>
    <submittedName>
        <fullName evidence="2">Uncharacterized protein</fullName>
    </submittedName>
</protein>
<evidence type="ECO:0000313" key="2">
    <source>
        <dbReference type="EMBL" id="GAQ67592.1"/>
    </source>
</evidence>
<reference evidence="2 3" key="2">
    <citation type="journal article" date="2016" name="Genome Announc.">
        <title>Draft Genome Sequences of Streptomyces scabiei S58, Streptomyces turgidiscabies T45, and Streptomyces acidiscabies a10, the Pathogens of Potato Common Scab, Isolated in Japan.</title>
        <authorList>
            <person name="Tomihama T."/>
            <person name="Nishi Y."/>
            <person name="Sakai M."/>
            <person name="Ikenaga M."/>
            <person name="Okubo T."/>
            <person name="Ikeda S."/>
        </authorList>
    </citation>
    <scope>NUCLEOTIDE SEQUENCE [LARGE SCALE GENOMIC DNA]</scope>
    <source>
        <strain evidence="2 3">S58</strain>
    </source>
</reference>